<keyword evidence="4" id="KW-1185">Reference proteome</keyword>
<dbReference type="InterPro" id="IPR025714">
    <property type="entry name" value="Methyltranfer_dom"/>
</dbReference>
<accession>A0ABQ7GW82</accession>
<protein>
    <submittedName>
        <fullName evidence="3">S-adenosyl-L-methionine-dependent methyltransferase</fullName>
    </submittedName>
</protein>
<evidence type="ECO:0000313" key="3">
    <source>
        <dbReference type="EMBL" id="KAF5838820.1"/>
    </source>
</evidence>
<feature type="region of interest" description="Disordered" evidence="1">
    <location>
        <begin position="331"/>
        <end position="386"/>
    </location>
</feature>
<organism evidence="3 4">
    <name type="scientific">Dunaliella salina</name>
    <name type="common">Green alga</name>
    <name type="synonym">Protococcus salinus</name>
    <dbReference type="NCBI Taxonomy" id="3046"/>
    <lineage>
        <taxon>Eukaryota</taxon>
        <taxon>Viridiplantae</taxon>
        <taxon>Chlorophyta</taxon>
        <taxon>core chlorophytes</taxon>
        <taxon>Chlorophyceae</taxon>
        <taxon>CS clade</taxon>
        <taxon>Chlamydomonadales</taxon>
        <taxon>Dunaliellaceae</taxon>
        <taxon>Dunaliella</taxon>
    </lineage>
</organism>
<sequence length="540" mass="57802">MLVCRGGSFIGSRISTGHWLRCHGQLLHLKKHIRSSTRQPSGRAPDATSSGSAATAWSHSIQPTSPKEVPIPLCKRLPTHEAPVHAVLSWHRAMGARVAEIGDSFEQQDLGPSESELKRELDWVLDDTVAAIKHHPEAQWMPCSWRFLEAEVRGATHGRRDTSSWLLLLRASVEQLYEWWTLRLQERVPFQYLIASAHWRQHVLSVGPGVLIPRPETEIFADLVSQALKQRPSLASVPWVDMGTGSGVIAIAAAEALRELNQDARVFAVDLSPVAAAYATANARATGFSDHVAVLQGSWFEPVAKAVAALTQLDTSAPGAAAVQQFVQGGQAESTTGQRGGPSSGVALSRNTIKTDNREGPTEPAPSQGFRLPLTPGEHEQTPQSGTVRPLVQTLHPHLILPSQSSHASDHPPPAEDQPTLPTPCLGGVLSNPPYIPTSTMQAGLQAEVGLHEPWDALDGGEGTGLDSLKAICMGAADMLVPGGFVALETAGKEQALLVASLLETLEDPANEVAAFINVKVLDDCFGVPRFVSASRAAMD</sequence>
<dbReference type="GO" id="GO:0008168">
    <property type="term" value="F:methyltransferase activity"/>
    <property type="evidence" value="ECO:0007669"/>
    <property type="project" value="UniProtKB-KW"/>
</dbReference>
<keyword evidence="3" id="KW-0489">Methyltransferase</keyword>
<keyword evidence="3" id="KW-0808">Transferase</keyword>
<dbReference type="PROSITE" id="PS00092">
    <property type="entry name" value="N6_MTASE"/>
    <property type="match status" value="1"/>
</dbReference>
<name>A0ABQ7GW82_DUNSA</name>
<evidence type="ECO:0000259" key="2">
    <source>
        <dbReference type="Pfam" id="PF13847"/>
    </source>
</evidence>
<reference evidence="3" key="1">
    <citation type="submission" date="2017-08" db="EMBL/GenBank/DDBJ databases">
        <authorList>
            <person name="Polle J.E."/>
            <person name="Barry K."/>
            <person name="Cushman J."/>
            <person name="Schmutz J."/>
            <person name="Tran D."/>
            <person name="Hathwaick L.T."/>
            <person name="Yim W.C."/>
            <person name="Jenkins J."/>
            <person name="Mckie-Krisberg Z.M."/>
            <person name="Prochnik S."/>
            <person name="Lindquist E."/>
            <person name="Dockter R.B."/>
            <person name="Adam C."/>
            <person name="Molina H."/>
            <person name="Bunkerborg J."/>
            <person name="Jin E."/>
            <person name="Buchheim M."/>
            <person name="Magnuson J."/>
        </authorList>
    </citation>
    <scope>NUCLEOTIDE SEQUENCE</scope>
    <source>
        <strain evidence="3">CCAP 19/18</strain>
    </source>
</reference>
<dbReference type="InterPro" id="IPR002052">
    <property type="entry name" value="DNA_methylase_N6_adenine_CS"/>
</dbReference>
<gene>
    <name evidence="3" type="ORF">DUNSADRAFT_2205</name>
</gene>
<dbReference type="PANTHER" id="PTHR47441">
    <property type="match status" value="1"/>
</dbReference>
<dbReference type="Proteomes" id="UP000815325">
    <property type="component" value="Unassembled WGS sequence"/>
</dbReference>
<evidence type="ECO:0000313" key="4">
    <source>
        <dbReference type="Proteomes" id="UP000815325"/>
    </source>
</evidence>
<dbReference type="EMBL" id="MU069565">
    <property type="protein sequence ID" value="KAF5838820.1"/>
    <property type="molecule type" value="Genomic_DNA"/>
</dbReference>
<dbReference type="PANTHER" id="PTHR47441:SF3">
    <property type="entry name" value="RELEASE FACTOR GLUTAMINE METHYLTRANSFERASE"/>
    <property type="match status" value="1"/>
</dbReference>
<dbReference type="SUPFAM" id="SSF53335">
    <property type="entry name" value="S-adenosyl-L-methionine-dependent methyltransferases"/>
    <property type="match status" value="1"/>
</dbReference>
<dbReference type="CDD" id="cd02440">
    <property type="entry name" value="AdoMet_MTases"/>
    <property type="match status" value="1"/>
</dbReference>
<feature type="region of interest" description="Disordered" evidence="1">
    <location>
        <begin position="34"/>
        <end position="68"/>
    </location>
</feature>
<comment type="caution">
    <text evidence="3">The sequence shown here is derived from an EMBL/GenBank/DDBJ whole genome shotgun (WGS) entry which is preliminary data.</text>
</comment>
<dbReference type="InterPro" id="IPR052663">
    <property type="entry name" value="RF_glutamine_MTase_cyano"/>
</dbReference>
<dbReference type="Gene3D" id="3.40.50.150">
    <property type="entry name" value="Vaccinia Virus protein VP39"/>
    <property type="match status" value="2"/>
</dbReference>
<dbReference type="Pfam" id="PF13847">
    <property type="entry name" value="Methyltransf_31"/>
    <property type="match status" value="1"/>
</dbReference>
<evidence type="ECO:0000256" key="1">
    <source>
        <dbReference type="SAM" id="MobiDB-lite"/>
    </source>
</evidence>
<dbReference type="GO" id="GO:0032259">
    <property type="term" value="P:methylation"/>
    <property type="evidence" value="ECO:0007669"/>
    <property type="project" value="UniProtKB-KW"/>
</dbReference>
<feature type="compositionally biased region" description="Low complexity" evidence="1">
    <location>
        <begin position="44"/>
        <end position="60"/>
    </location>
</feature>
<feature type="domain" description="Methyltransferase" evidence="2">
    <location>
        <begin position="239"/>
        <end position="303"/>
    </location>
</feature>
<dbReference type="InterPro" id="IPR029063">
    <property type="entry name" value="SAM-dependent_MTases_sf"/>
</dbReference>
<proteinExistence type="predicted"/>